<gene>
    <name evidence="1" type="ORF">LCGC14_3156700</name>
</gene>
<comment type="caution">
    <text evidence="1">The sequence shown here is derived from an EMBL/GenBank/DDBJ whole genome shotgun (WGS) entry which is preliminary data.</text>
</comment>
<dbReference type="InterPro" id="IPR029055">
    <property type="entry name" value="Ntn_hydrolases_N"/>
</dbReference>
<evidence type="ECO:0000313" key="1">
    <source>
        <dbReference type="EMBL" id="KKK47290.1"/>
    </source>
</evidence>
<reference evidence="1" key="1">
    <citation type="journal article" date="2015" name="Nature">
        <title>Complex archaea that bridge the gap between prokaryotes and eukaryotes.</title>
        <authorList>
            <person name="Spang A."/>
            <person name="Saw J.H."/>
            <person name="Jorgensen S.L."/>
            <person name="Zaremba-Niedzwiedzka K."/>
            <person name="Martijn J."/>
            <person name="Lind A.E."/>
            <person name="van Eijk R."/>
            <person name="Schleper C."/>
            <person name="Guy L."/>
            <person name="Ettema T.J."/>
        </authorList>
    </citation>
    <scope>NUCLEOTIDE SEQUENCE</scope>
</reference>
<dbReference type="EMBL" id="LAZR01069651">
    <property type="protein sequence ID" value="KKK47290.1"/>
    <property type="molecule type" value="Genomic_DNA"/>
</dbReference>
<accession>A0A0F8WGJ2</accession>
<dbReference type="Gene3D" id="3.60.20.10">
    <property type="entry name" value="Glutamine Phosphoribosylpyrophosphate, subunit 1, domain 1"/>
    <property type="match status" value="1"/>
</dbReference>
<dbReference type="AlphaFoldDB" id="A0A0F8WGJ2"/>
<protein>
    <recommendedName>
        <fullName evidence="2">Proteasome endopeptidase complex</fullName>
    </recommendedName>
</protein>
<name>A0A0F8WGJ2_9ZZZZ</name>
<sequence length="177" mass="19702">MTCIVAVVNKGTVYMGADSLGAAQSHILTRKDPKVFVRKPFVFGFTSSFRMGQLLAHSLRVPCLPKKGITYKWMCTEFIDAVRKCLGEGGWKIKKDEQERGGTFLVGIAGQLFEIEGDFQVGIPGYDYAAVGCGQSYAKGSLYSTKHSQPRIRIRKALEAAEEFSGWVRRPFRIVKI</sequence>
<organism evidence="1">
    <name type="scientific">marine sediment metagenome</name>
    <dbReference type="NCBI Taxonomy" id="412755"/>
    <lineage>
        <taxon>unclassified sequences</taxon>
        <taxon>metagenomes</taxon>
        <taxon>ecological metagenomes</taxon>
    </lineage>
</organism>
<evidence type="ECO:0008006" key="2">
    <source>
        <dbReference type="Google" id="ProtNLM"/>
    </source>
</evidence>
<dbReference type="SUPFAM" id="SSF56235">
    <property type="entry name" value="N-terminal nucleophile aminohydrolases (Ntn hydrolases)"/>
    <property type="match status" value="1"/>
</dbReference>
<proteinExistence type="predicted"/>